<proteinExistence type="predicted"/>
<keyword evidence="4" id="KW-1185">Reference proteome</keyword>
<name>A0A1T2L3K5_9GAMM</name>
<evidence type="ECO:0000256" key="2">
    <source>
        <dbReference type="SAM" id="Phobius"/>
    </source>
</evidence>
<keyword evidence="2" id="KW-1133">Transmembrane helix</keyword>
<gene>
    <name evidence="3" type="ORF">BOW52_07110</name>
</gene>
<evidence type="ECO:0000313" key="3">
    <source>
        <dbReference type="EMBL" id="OOZ39590.1"/>
    </source>
</evidence>
<feature type="region of interest" description="Disordered" evidence="1">
    <location>
        <begin position="82"/>
        <end position="115"/>
    </location>
</feature>
<keyword evidence="2" id="KW-0472">Membrane</keyword>
<reference evidence="3 4" key="1">
    <citation type="submission" date="2016-11" db="EMBL/GenBank/DDBJ databases">
        <title>Mixed transmission modes and dynamic genome evolution in an obligate animal-bacterial symbiosis.</title>
        <authorList>
            <person name="Russell S.L."/>
            <person name="Corbett-Detig R.B."/>
            <person name="Cavanaugh C.M."/>
        </authorList>
    </citation>
    <scope>NUCLEOTIDE SEQUENCE [LARGE SCALE GENOMIC DNA]</scope>
    <source>
        <strain evidence="3">Sp-SM6</strain>
    </source>
</reference>
<feature type="transmembrane region" description="Helical" evidence="2">
    <location>
        <begin position="45"/>
        <end position="64"/>
    </location>
</feature>
<evidence type="ECO:0000256" key="1">
    <source>
        <dbReference type="SAM" id="MobiDB-lite"/>
    </source>
</evidence>
<protein>
    <submittedName>
        <fullName evidence="3">Uncharacterized protein</fullName>
    </submittedName>
</protein>
<accession>A0A1T2L3K5</accession>
<comment type="caution">
    <text evidence="3">The sequence shown here is derived from an EMBL/GenBank/DDBJ whole genome shotgun (WGS) entry which is preliminary data.</text>
</comment>
<dbReference type="AlphaFoldDB" id="A0A1T2L3K5"/>
<dbReference type="EMBL" id="MPRK01000121">
    <property type="protein sequence ID" value="OOZ39590.1"/>
    <property type="molecule type" value="Genomic_DNA"/>
</dbReference>
<feature type="compositionally biased region" description="Polar residues" evidence="1">
    <location>
        <begin position="85"/>
        <end position="115"/>
    </location>
</feature>
<dbReference type="Proteomes" id="UP000190198">
    <property type="component" value="Unassembled WGS sequence"/>
</dbReference>
<organism evidence="3 4">
    <name type="scientific">Solemya elarraichensis gill symbiont</name>
    <dbReference type="NCBI Taxonomy" id="1918949"/>
    <lineage>
        <taxon>Bacteria</taxon>
        <taxon>Pseudomonadati</taxon>
        <taxon>Pseudomonadota</taxon>
        <taxon>Gammaproteobacteria</taxon>
        <taxon>sulfur-oxidizing symbionts</taxon>
    </lineage>
</organism>
<sequence>MSRIGDVFRFLYGPPLRFLAWIAETYTSNRNRVTSLKENPRVAGLIRNAAIIILLLWALIWIFAPDEYRERLTEEFKTQIEKYNADSQDSPAQTPAQQESQPAATQSLQTDQERR</sequence>
<evidence type="ECO:0000313" key="4">
    <source>
        <dbReference type="Proteomes" id="UP000190198"/>
    </source>
</evidence>
<keyword evidence="2" id="KW-0812">Transmembrane</keyword>